<evidence type="ECO:0000313" key="3">
    <source>
        <dbReference type="Proteomes" id="UP001152320"/>
    </source>
</evidence>
<name>A0A9Q0YMI6_HOLLE</name>
<evidence type="ECO:0000256" key="1">
    <source>
        <dbReference type="SAM" id="MobiDB-lite"/>
    </source>
</evidence>
<feature type="region of interest" description="Disordered" evidence="1">
    <location>
        <begin position="65"/>
        <end position="95"/>
    </location>
</feature>
<keyword evidence="3" id="KW-1185">Reference proteome</keyword>
<dbReference type="Proteomes" id="UP001152320">
    <property type="component" value="Chromosome 19"/>
</dbReference>
<protein>
    <submittedName>
        <fullName evidence="2">Uncharacterized protein</fullName>
    </submittedName>
</protein>
<sequence>MANVADRFPLEELSSLRHRQVHLRKPLDTNHFVSRCNPNFMVAVNRIIIGTLNYTWIPHTTMRVYPDPGEAMDNRKRDRRRQLNSRTPAKLTSTRSSFVGKGDGCLPGWCTGAPPVEPPGLYSSDRRAVGVLPLGSYDDETSLGGAVSGNIDGGVAGFDVSSYLHRVPHVSGQAGEDDKVMAVVVWMVHG</sequence>
<accession>A0A9Q0YMI6</accession>
<comment type="caution">
    <text evidence="2">The sequence shown here is derived from an EMBL/GenBank/DDBJ whole genome shotgun (WGS) entry which is preliminary data.</text>
</comment>
<feature type="compositionally biased region" description="Polar residues" evidence="1">
    <location>
        <begin position="84"/>
        <end position="95"/>
    </location>
</feature>
<gene>
    <name evidence="2" type="ORF">HOLleu_35787</name>
</gene>
<proteinExistence type="predicted"/>
<reference evidence="2" key="1">
    <citation type="submission" date="2021-10" db="EMBL/GenBank/DDBJ databases">
        <title>Tropical sea cucumber genome reveals ecological adaptation and Cuvierian tubules defense mechanism.</title>
        <authorList>
            <person name="Chen T."/>
        </authorList>
    </citation>
    <scope>NUCLEOTIDE SEQUENCE</scope>
    <source>
        <strain evidence="2">Nanhai2018</strain>
        <tissue evidence="2">Muscle</tissue>
    </source>
</reference>
<organism evidence="2 3">
    <name type="scientific">Holothuria leucospilota</name>
    <name type="common">Black long sea cucumber</name>
    <name type="synonym">Mertensiothuria leucospilota</name>
    <dbReference type="NCBI Taxonomy" id="206669"/>
    <lineage>
        <taxon>Eukaryota</taxon>
        <taxon>Metazoa</taxon>
        <taxon>Echinodermata</taxon>
        <taxon>Eleutherozoa</taxon>
        <taxon>Echinozoa</taxon>
        <taxon>Holothuroidea</taxon>
        <taxon>Aspidochirotacea</taxon>
        <taxon>Aspidochirotida</taxon>
        <taxon>Holothuriidae</taxon>
        <taxon>Holothuria</taxon>
    </lineage>
</organism>
<dbReference type="AlphaFoldDB" id="A0A9Q0YMI6"/>
<evidence type="ECO:0000313" key="2">
    <source>
        <dbReference type="EMBL" id="KAJ8023369.1"/>
    </source>
</evidence>
<dbReference type="EMBL" id="JAIZAY010000019">
    <property type="protein sequence ID" value="KAJ8023369.1"/>
    <property type="molecule type" value="Genomic_DNA"/>
</dbReference>